<dbReference type="EMBL" id="JBDJPC010000005">
    <property type="protein sequence ID" value="KAL1502494.1"/>
    <property type="molecule type" value="Genomic_DNA"/>
</dbReference>
<proteinExistence type="predicted"/>
<comment type="caution">
    <text evidence="1">The sequence shown here is derived from an EMBL/GenBank/DDBJ whole genome shotgun (WGS) entry which is preliminary data.</text>
</comment>
<name>A0ABD1EUM7_HYPHA</name>
<accession>A0ABD1EUM7</accession>
<reference evidence="1 2" key="1">
    <citation type="submission" date="2024-05" db="EMBL/GenBank/DDBJ databases">
        <title>Genetic variation in Jamaican populations of the coffee berry borer (Hypothenemus hampei).</title>
        <authorList>
            <person name="Errbii M."/>
            <person name="Myrie A."/>
        </authorList>
    </citation>
    <scope>NUCLEOTIDE SEQUENCE [LARGE SCALE GENOMIC DNA]</scope>
    <source>
        <strain evidence="1">JA-Hopewell-2020-01-JO</strain>
        <tissue evidence="1">Whole body</tissue>
    </source>
</reference>
<sequence>MEVNKLFFTSQLQTHYKKLLILCTATATLYLIKRYIDRKKPLNMKKEKKKIKEFPKIEEIQKFIEDLPFDSLQSGTNVTLKHLLDELSEFSEDEEWKELIASVHHLYDSGSIMSIYEDPNVISLNGTMPSEENVEIKSINSDDKYEDSENTNVNKGNGDMSIVKVEIETTEESLVKNLGEGDKGDYNNN</sequence>
<organism evidence="1 2">
    <name type="scientific">Hypothenemus hampei</name>
    <name type="common">Coffee berry borer</name>
    <dbReference type="NCBI Taxonomy" id="57062"/>
    <lineage>
        <taxon>Eukaryota</taxon>
        <taxon>Metazoa</taxon>
        <taxon>Ecdysozoa</taxon>
        <taxon>Arthropoda</taxon>
        <taxon>Hexapoda</taxon>
        <taxon>Insecta</taxon>
        <taxon>Pterygota</taxon>
        <taxon>Neoptera</taxon>
        <taxon>Endopterygota</taxon>
        <taxon>Coleoptera</taxon>
        <taxon>Polyphaga</taxon>
        <taxon>Cucujiformia</taxon>
        <taxon>Curculionidae</taxon>
        <taxon>Scolytinae</taxon>
        <taxon>Hypothenemus</taxon>
    </lineage>
</organism>
<dbReference type="Proteomes" id="UP001566132">
    <property type="component" value="Unassembled WGS sequence"/>
</dbReference>
<dbReference type="AlphaFoldDB" id="A0ABD1EUM7"/>
<evidence type="ECO:0000313" key="2">
    <source>
        <dbReference type="Proteomes" id="UP001566132"/>
    </source>
</evidence>
<gene>
    <name evidence="1" type="ORF">ABEB36_007630</name>
</gene>
<keyword evidence="2" id="KW-1185">Reference proteome</keyword>
<protein>
    <submittedName>
        <fullName evidence="1">Uncharacterized protein</fullName>
    </submittedName>
</protein>
<evidence type="ECO:0000313" key="1">
    <source>
        <dbReference type="EMBL" id="KAL1502494.1"/>
    </source>
</evidence>